<name>A0AAN8IRN3_TRICO</name>
<reference evidence="3 4" key="1">
    <citation type="submission" date="2019-10" db="EMBL/GenBank/DDBJ databases">
        <title>Assembly and Annotation for the nematode Trichostrongylus colubriformis.</title>
        <authorList>
            <person name="Martin J."/>
        </authorList>
    </citation>
    <scope>NUCLEOTIDE SEQUENCE [LARGE SCALE GENOMIC DNA]</scope>
    <source>
        <strain evidence="3">G859</strain>
        <tissue evidence="3">Whole worm</tissue>
    </source>
</reference>
<feature type="region of interest" description="Disordered" evidence="1">
    <location>
        <begin position="118"/>
        <end position="153"/>
    </location>
</feature>
<evidence type="ECO:0000313" key="3">
    <source>
        <dbReference type="EMBL" id="KAK5984389.1"/>
    </source>
</evidence>
<evidence type="ECO:0000313" key="4">
    <source>
        <dbReference type="Proteomes" id="UP001331761"/>
    </source>
</evidence>
<proteinExistence type="predicted"/>
<dbReference type="Pfam" id="PF18701">
    <property type="entry name" value="DUF5641"/>
    <property type="match status" value="1"/>
</dbReference>
<protein>
    <recommendedName>
        <fullName evidence="2">DUF5641 domain-containing protein</fullName>
    </recommendedName>
</protein>
<accession>A0AAN8IRN3</accession>
<comment type="caution">
    <text evidence="3">The sequence shown here is derived from an EMBL/GenBank/DDBJ whole genome shotgun (WGS) entry which is preliminary data.</text>
</comment>
<keyword evidence="4" id="KW-1185">Reference proteome</keyword>
<dbReference type="Proteomes" id="UP001331761">
    <property type="component" value="Unassembled WGS sequence"/>
</dbReference>
<dbReference type="EMBL" id="WIXE01002949">
    <property type="protein sequence ID" value="KAK5984389.1"/>
    <property type="molecule type" value="Genomic_DNA"/>
</dbReference>
<evidence type="ECO:0000259" key="2">
    <source>
        <dbReference type="Pfam" id="PF18701"/>
    </source>
</evidence>
<feature type="domain" description="DUF5641" evidence="2">
    <location>
        <begin position="52"/>
        <end position="113"/>
    </location>
</feature>
<gene>
    <name evidence="3" type="ORF">GCK32_020896</name>
</gene>
<evidence type="ECO:0000256" key="1">
    <source>
        <dbReference type="SAM" id="MobiDB-lite"/>
    </source>
</evidence>
<dbReference type="InterPro" id="IPR040676">
    <property type="entry name" value="DUF5641"/>
</dbReference>
<organism evidence="3 4">
    <name type="scientific">Trichostrongylus colubriformis</name>
    <name type="common">Black scour worm</name>
    <dbReference type="NCBI Taxonomy" id="6319"/>
    <lineage>
        <taxon>Eukaryota</taxon>
        <taxon>Metazoa</taxon>
        <taxon>Ecdysozoa</taxon>
        <taxon>Nematoda</taxon>
        <taxon>Chromadorea</taxon>
        <taxon>Rhabditida</taxon>
        <taxon>Rhabditina</taxon>
        <taxon>Rhabditomorpha</taxon>
        <taxon>Strongyloidea</taxon>
        <taxon>Trichostrongylidae</taxon>
        <taxon>Trichostrongylus</taxon>
    </lineage>
</organism>
<sequence>MWELEEIGITDNIANEDENQKVMKDFYDIVEIRNNGIYVRFPWKPNKMEVQDNYKLALSSVVLLQDENSPRTQWKMGVIQELCPGEDDKVRSVNVRTPNGRIVKRSINMLVPLELSTTEENISKETDPEKVKADSQPEHSERRKQPDRRAKKKVTYAECADIIPHNELAQQLTRKVHVIRTQQT</sequence>
<feature type="compositionally biased region" description="Basic and acidic residues" evidence="1">
    <location>
        <begin position="121"/>
        <end position="148"/>
    </location>
</feature>
<dbReference type="AlphaFoldDB" id="A0AAN8IRN3"/>